<dbReference type="EMBL" id="LUKE01000001">
    <property type="protein sequence ID" value="KYG66931.1"/>
    <property type="molecule type" value="Genomic_DNA"/>
</dbReference>
<feature type="chain" id="PRO_5007573195" description="Outer membrane protein beta-barrel domain-containing protein" evidence="2">
    <location>
        <begin position="20"/>
        <end position="173"/>
    </location>
</feature>
<proteinExistence type="predicted"/>
<dbReference type="SUPFAM" id="SSF56925">
    <property type="entry name" value="OMPA-like"/>
    <property type="match status" value="1"/>
</dbReference>
<dbReference type="OrthoDB" id="9342607at2"/>
<dbReference type="InterPro" id="IPR027385">
    <property type="entry name" value="Beta-barrel_OMP"/>
</dbReference>
<dbReference type="Pfam" id="PF13505">
    <property type="entry name" value="OMP_b-brl"/>
    <property type="match status" value="1"/>
</dbReference>
<comment type="caution">
    <text evidence="4">The sequence shown here is derived from an EMBL/GenBank/DDBJ whole genome shotgun (WGS) entry which is preliminary data.</text>
</comment>
<gene>
    <name evidence="4" type="ORF">AZI86_07860</name>
</gene>
<reference evidence="4 5" key="1">
    <citation type="submission" date="2016-03" db="EMBL/GenBank/DDBJ databases">
        <authorList>
            <person name="Ploux O."/>
        </authorList>
    </citation>
    <scope>NUCLEOTIDE SEQUENCE [LARGE SCALE GENOMIC DNA]</scope>
    <source>
        <strain evidence="4 5">R0</strain>
    </source>
</reference>
<name>A0A150WR19_BDEBC</name>
<dbReference type="Proteomes" id="UP000075320">
    <property type="component" value="Unassembled WGS sequence"/>
</dbReference>
<organism evidence="4 5">
    <name type="scientific">Bdellovibrio bacteriovorus</name>
    <dbReference type="NCBI Taxonomy" id="959"/>
    <lineage>
        <taxon>Bacteria</taxon>
        <taxon>Pseudomonadati</taxon>
        <taxon>Bdellovibrionota</taxon>
        <taxon>Bdellovibrionia</taxon>
        <taxon>Bdellovibrionales</taxon>
        <taxon>Pseudobdellovibrionaceae</taxon>
        <taxon>Bdellovibrio</taxon>
    </lineage>
</organism>
<dbReference type="Gene3D" id="2.40.160.20">
    <property type="match status" value="1"/>
</dbReference>
<evidence type="ECO:0000313" key="4">
    <source>
        <dbReference type="EMBL" id="KYG66931.1"/>
    </source>
</evidence>
<dbReference type="InterPro" id="IPR011250">
    <property type="entry name" value="OMP/PagP_B-barrel"/>
</dbReference>
<evidence type="ECO:0000259" key="3">
    <source>
        <dbReference type="Pfam" id="PF13505"/>
    </source>
</evidence>
<accession>A0A150WR19</accession>
<evidence type="ECO:0000256" key="1">
    <source>
        <dbReference type="ARBA" id="ARBA00022729"/>
    </source>
</evidence>
<keyword evidence="1 2" id="KW-0732">Signal</keyword>
<dbReference type="RefSeq" id="WP_061834508.1">
    <property type="nucleotide sequence ID" value="NZ_LUKE01000001.1"/>
</dbReference>
<protein>
    <recommendedName>
        <fullName evidence="3">Outer membrane protein beta-barrel domain-containing protein</fullName>
    </recommendedName>
</protein>
<dbReference type="AlphaFoldDB" id="A0A150WR19"/>
<keyword evidence="5" id="KW-1185">Reference proteome</keyword>
<sequence>MKKVLILIAGAMMALSANAQSREDIKNGTNNVKLLVGSAQASSVFGLDYERRTGSFGLGGKLLQSTKNSTVGKFESTTLDVHATSHLYDQNDMDIYIGAGLAVTNMDDVLNPADPLAATSDETLVGPSMAIGALYTLNSQWAVGFEYYSIYNWFSNKVNYKYEFSNVAVSFNF</sequence>
<evidence type="ECO:0000256" key="2">
    <source>
        <dbReference type="SAM" id="SignalP"/>
    </source>
</evidence>
<feature type="domain" description="Outer membrane protein beta-barrel" evidence="3">
    <location>
        <begin position="5"/>
        <end position="173"/>
    </location>
</feature>
<feature type="signal peptide" evidence="2">
    <location>
        <begin position="1"/>
        <end position="19"/>
    </location>
</feature>
<evidence type="ECO:0000313" key="5">
    <source>
        <dbReference type="Proteomes" id="UP000075320"/>
    </source>
</evidence>